<dbReference type="InterPro" id="IPR016040">
    <property type="entry name" value="NAD(P)-bd_dom"/>
</dbReference>
<sequence length="317" mass="35832">MISLITGIAGFVASHLADYLLEKGETVVGTYRWTEDMARIKHIQNKIIMEPMDLLDFSSCLTVIEKHRPEYIYHLAAQSAVDDSFIYPIVTIQTNTIGTLNLLEAIRLVDYDPVIHVCSSSEVYGQIKEDEVPVKETNPFRPQNPYGVGKVGADMIAYVYFKCYGIKTIRTRMFTHTGWGRTMSSAECNFARQIALIEKGKQEPIVKVGNLNSVRTFADVDDAVRAYYILVRKCTPGEVYNIGGDRTMKIGDMLNYLLSISTVQGIKVEVAPKLLRPSDVTLQIPDSSKFKNETGWKPEIPFETTMTNVLNWWRTQV</sequence>
<dbReference type="PANTHER" id="PTHR43000">
    <property type="entry name" value="DTDP-D-GLUCOSE 4,6-DEHYDRATASE-RELATED"/>
    <property type="match status" value="1"/>
</dbReference>
<evidence type="ECO:0000256" key="2">
    <source>
        <dbReference type="ARBA" id="ARBA00023239"/>
    </source>
</evidence>
<dbReference type="GO" id="GO:0008446">
    <property type="term" value="F:GDP-mannose 4,6-dehydratase activity"/>
    <property type="evidence" value="ECO:0007669"/>
    <property type="project" value="UniProtKB-ARBA"/>
</dbReference>
<gene>
    <name evidence="4" type="ORF">LCGC14_1195550</name>
</gene>
<evidence type="ECO:0000256" key="1">
    <source>
        <dbReference type="ARBA" id="ARBA00001937"/>
    </source>
</evidence>
<comment type="caution">
    <text evidence="4">The sequence shown here is derived from an EMBL/GenBank/DDBJ whole genome shotgun (WGS) entry which is preliminary data.</text>
</comment>
<keyword evidence="2" id="KW-0456">Lyase</keyword>
<accession>A0A0F9P0U8</accession>
<evidence type="ECO:0000313" key="4">
    <source>
        <dbReference type="EMBL" id="KKM94705.1"/>
    </source>
</evidence>
<evidence type="ECO:0000259" key="3">
    <source>
        <dbReference type="Pfam" id="PF16363"/>
    </source>
</evidence>
<proteinExistence type="predicted"/>
<feature type="domain" description="NAD(P)-binding" evidence="3">
    <location>
        <begin position="4"/>
        <end position="307"/>
    </location>
</feature>
<dbReference type="CDD" id="cd05260">
    <property type="entry name" value="GDP_MD_SDR_e"/>
    <property type="match status" value="1"/>
</dbReference>
<dbReference type="Gene3D" id="3.40.50.720">
    <property type="entry name" value="NAD(P)-binding Rossmann-like Domain"/>
    <property type="match status" value="1"/>
</dbReference>
<dbReference type="Gene3D" id="3.90.25.10">
    <property type="entry name" value="UDP-galactose 4-epimerase, domain 1"/>
    <property type="match status" value="1"/>
</dbReference>
<dbReference type="FunFam" id="3.40.50.720:FF:000924">
    <property type="entry name" value="GDP-mannose 4,6 dehydratase"/>
    <property type="match status" value="1"/>
</dbReference>
<dbReference type="InterPro" id="IPR036291">
    <property type="entry name" value="NAD(P)-bd_dom_sf"/>
</dbReference>
<protein>
    <recommendedName>
        <fullName evidence="3">NAD(P)-binding domain-containing protein</fullName>
    </recommendedName>
</protein>
<dbReference type="AlphaFoldDB" id="A0A0F9P0U8"/>
<name>A0A0F9P0U8_9ZZZZ</name>
<dbReference type="SUPFAM" id="SSF51735">
    <property type="entry name" value="NAD(P)-binding Rossmann-fold domains"/>
    <property type="match status" value="1"/>
</dbReference>
<organism evidence="4">
    <name type="scientific">marine sediment metagenome</name>
    <dbReference type="NCBI Taxonomy" id="412755"/>
    <lineage>
        <taxon>unclassified sequences</taxon>
        <taxon>metagenomes</taxon>
        <taxon>ecological metagenomes</taxon>
    </lineage>
</organism>
<dbReference type="EMBL" id="LAZR01006103">
    <property type="protein sequence ID" value="KKM94705.1"/>
    <property type="molecule type" value="Genomic_DNA"/>
</dbReference>
<comment type="cofactor">
    <cofactor evidence="1">
        <name>NADP(+)</name>
        <dbReference type="ChEBI" id="CHEBI:58349"/>
    </cofactor>
</comment>
<dbReference type="Pfam" id="PF16363">
    <property type="entry name" value="GDP_Man_Dehyd"/>
    <property type="match status" value="1"/>
</dbReference>
<reference evidence="4" key="1">
    <citation type="journal article" date="2015" name="Nature">
        <title>Complex archaea that bridge the gap between prokaryotes and eukaryotes.</title>
        <authorList>
            <person name="Spang A."/>
            <person name="Saw J.H."/>
            <person name="Jorgensen S.L."/>
            <person name="Zaremba-Niedzwiedzka K."/>
            <person name="Martijn J."/>
            <person name="Lind A.E."/>
            <person name="van Eijk R."/>
            <person name="Schleper C."/>
            <person name="Guy L."/>
            <person name="Ettema T.J."/>
        </authorList>
    </citation>
    <scope>NUCLEOTIDE SEQUENCE</scope>
</reference>